<protein>
    <submittedName>
        <fullName evidence="1">Peptidase</fullName>
    </submittedName>
</protein>
<organism evidence="1 2">
    <name type="scientific">Bombilactobacillus folatiphilus</name>
    <dbReference type="NCBI Taxonomy" id="2923362"/>
    <lineage>
        <taxon>Bacteria</taxon>
        <taxon>Bacillati</taxon>
        <taxon>Bacillota</taxon>
        <taxon>Bacilli</taxon>
        <taxon>Lactobacillales</taxon>
        <taxon>Lactobacillaceae</taxon>
        <taxon>Bombilactobacillus</taxon>
    </lineage>
</organism>
<proteinExistence type="predicted"/>
<dbReference type="EMBL" id="CP093366">
    <property type="protein sequence ID" value="UQS81496.1"/>
    <property type="molecule type" value="Genomic_DNA"/>
</dbReference>
<sequence>MVKNLKRQWKRPLLLGILIILLVLSVGSFYVMNASHSSARSQAIHVAKTKGGLQTTTFYSEFDRRQQFYTVGGQTRQGYRYVVINGQNGKIQLLNSPAGLVRQVRQTVQNHQNPKQINKVALGYYQKHPVWEVTYRNQNNSLGYYLINFHNTKILQVINNL</sequence>
<evidence type="ECO:0000313" key="2">
    <source>
        <dbReference type="Proteomes" id="UP000831495"/>
    </source>
</evidence>
<accession>A0ABY4P7G9</accession>
<name>A0ABY4P7G9_9LACO</name>
<dbReference type="RefSeq" id="WP_249513767.1">
    <property type="nucleotide sequence ID" value="NZ_CP093366.1"/>
</dbReference>
<dbReference type="Gene3D" id="3.10.450.40">
    <property type="match status" value="1"/>
</dbReference>
<dbReference type="SUPFAM" id="SSF54403">
    <property type="entry name" value="Cystatin/monellin"/>
    <property type="match status" value="2"/>
</dbReference>
<reference evidence="1" key="1">
    <citation type="journal article" date="2022" name="Int. J. Syst. Evol. Microbiol.">
        <title>Apilactobacillus apisilvae sp. nov., Nicolia spurrieriana gen. nov. sp. nov., Bombilactobacillus folatiphilus sp. nov. and Bombilactobacillus thymidiniphilus sp. nov., four new lactic acid bacterial isolates from stingless bees Tetragonula carbonaria and Austroplebeia australis.</title>
        <authorList>
            <person name="Oliphant S.A."/>
            <person name="Watson-Haigh N.S."/>
            <person name="Sumby K.M."/>
            <person name="Gardner J."/>
            <person name="Groom S."/>
            <person name="Jiranek V."/>
        </authorList>
    </citation>
    <scope>NUCLEOTIDE SEQUENCE</scope>
    <source>
        <strain evidence="1">SG4_D2</strain>
    </source>
</reference>
<gene>
    <name evidence="1" type="ORF">MOO45_04540</name>
</gene>
<dbReference type="Proteomes" id="UP000831495">
    <property type="component" value="Chromosome"/>
</dbReference>
<dbReference type="InterPro" id="IPR046350">
    <property type="entry name" value="Cystatin_sf"/>
</dbReference>
<keyword evidence="2" id="KW-1185">Reference proteome</keyword>
<evidence type="ECO:0000313" key="1">
    <source>
        <dbReference type="EMBL" id="UQS81496.1"/>
    </source>
</evidence>